<dbReference type="Pfam" id="PF07843">
    <property type="entry name" value="DUF1634"/>
    <property type="match status" value="1"/>
</dbReference>
<organism evidence="2 3">
    <name type="scientific">Paenibacillus apiarius</name>
    <dbReference type="NCBI Taxonomy" id="46240"/>
    <lineage>
        <taxon>Bacteria</taxon>
        <taxon>Bacillati</taxon>
        <taxon>Bacillota</taxon>
        <taxon>Bacilli</taxon>
        <taxon>Bacillales</taxon>
        <taxon>Paenibacillaceae</taxon>
        <taxon>Paenibacillus</taxon>
    </lineage>
</organism>
<feature type="transmembrane region" description="Helical" evidence="1">
    <location>
        <begin position="106"/>
        <end position="125"/>
    </location>
</feature>
<name>A0ABT4DPI2_9BACL</name>
<reference evidence="2 3" key="1">
    <citation type="submission" date="2022-05" db="EMBL/GenBank/DDBJ databases">
        <title>Genome Sequencing of Bee-Associated Microbes.</title>
        <authorList>
            <person name="Dunlap C."/>
        </authorList>
    </citation>
    <scope>NUCLEOTIDE SEQUENCE [LARGE SCALE GENOMIC DNA]</scope>
    <source>
        <strain evidence="2 3">NRRL NRS-1438</strain>
    </source>
</reference>
<dbReference type="Proteomes" id="UP001207626">
    <property type="component" value="Unassembled WGS sequence"/>
</dbReference>
<accession>A0ABT4DPI2</accession>
<gene>
    <name evidence="2" type="ORF">M5X09_06130</name>
</gene>
<dbReference type="InterPro" id="IPR012861">
    <property type="entry name" value="DUF1634"/>
</dbReference>
<dbReference type="RefSeq" id="WP_087431713.1">
    <property type="nucleotide sequence ID" value="NZ_JAMDLV010000034.1"/>
</dbReference>
<keyword evidence="1" id="KW-1133">Transmembrane helix</keyword>
<comment type="caution">
    <text evidence="2">The sequence shown here is derived from an EMBL/GenBank/DDBJ whole genome shotgun (WGS) entry which is preliminary data.</text>
</comment>
<sequence>MNEPMNKEQAKDEKMYDVEAAVSTFLRIGVLASAAVIVTGLLLFLITGQSGYPEQTYPTTVTGIVTGLVEGKAYAIMMGGLSLLILTPVFRVLVSIFVFLKEKDSLYVAITSLVFLILIISFTLGKIG</sequence>
<feature type="transmembrane region" description="Helical" evidence="1">
    <location>
        <begin position="20"/>
        <end position="46"/>
    </location>
</feature>
<dbReference type="EMBL" id="JAMDLW010000007">
    <property type="protein sequence ID" value="MCY9519261.1"/>
    <property type="molecule type" value="Genomic_DNA"/>
</dbReference>
<keyword evidence="1" id="KW-0472">Membrane</keyword>
<proteinExistence type="predicted"/>
<keyword evidence="1" id="KW-0812">Transmembrane</keyword>
<evidence type="ECO:0000313" key="2">
    <source>
        <dbReference type="EMBL" id="MCY9519261.1"/>
    </source>
</evidence>
<protein>
    <submittedName>
        <fullName evidence="2">DUF1634 domain-containing protein</fullName>
    </submittedName>
</protein>
<evidence type="ECO:0000256" key="1">
    <source>
        <dbReference type="SAM" id="Phobius"/>
    </source>
</evidence>
<feature type="transmembrane region" description="Helical" evidence="1">
    <location>
        <begin position="81"/>
        <end position="100"/>
    </location>
</feature>
<evidence type="ECO:0000313" key="3">
    <source>
        <dbReference type="Proteomes" id="UP001207626"/>
    </source>
</evidence>
<keyword evidence="3" id="KW-1185">Reference proteome</keyword>